<keyword evidence="1" id="KW-1133">Transmembrane helix</keyword>
<protein>
    <recommendedName>
        <fullName evidence="4">2TM domain-containing protein</fullName>
    </recommendedName>
</protein>
<sequence length="88" mass="10577">MKNEDDRFLGKWAVQRRKGKQSYMATRSLLFTLFYLTIFLLSFDHYLEPTTPIGEWVLTGVWYLLVAFFLGTFTANLRWNLNEKKYKK</sequence>
<reference evidence="2 3" key="1">
    <citation type="submission" date="2023-05" db="EMBL/GenBank/DDBJ databases">
        <title>Comparative genomics reveals the evidence of polycyclic aromatic hydrocarbons degradation in moderately halophilic genus Pontibacillus.</title>
        <authorList>
            <person name="Yang H."/>
            <person name="Qian Z."/>
        </authorList>
    </citation>
    <scope>NUCLEOTIDE SEQUENCE [LARGE SCALE GENOMIC DNA]</scope>
    <source>
        <strain evidence="3">HN14</strain>
    </source>
</reference>
<proteinExistence type="predicted"/>
<accession>A0ABY8V3U4</accession>
<keyword evidence="1" id="KW-0812">Transmembrane</keyword>
<feature type="transmembrane region" description="Helical" evidence="1">
    <location>
        <begin position="21"/>
        <end position="41"/>
    </location>
</feature>
<dbReference type="EMBL" id="CP126446">
    <property type="protein sequence ID" value="WIF99280.1"/>
    <property type="molecule type" value="Genomic_DNA"/>
</dbReference>
<evidence type="ECO:0000256" key="1">
    <source>
        <dbReference type="SAM" id="Phobius"/>
    </source>
</evidence>
<feature type="transmembrane region" description="Helical" evidence="1">
    <location>
        <begin position="61"/>
        <end position="79"/>
    </location>
</feature>
<keyword evidence="1" id="KW-0472">Membrane</keyword>
<evidence type="ECO:0000313" key="2">
    <source>
        <dbReference type="EMBL" id="WIF99280.1"/>
    </source>
</evidence>
<evidence type="ECO:0000313" key="3">
    <source>
        <dbReference type="Proteomes" id="UP001236652"/>
    </source>
</evidence>
<organism evidence="2 3">
    <name type="scientific">Pontibacillus chungwhensis</name>
    <dbReference type="NCBI Taxonomy" id="265426"/>
    <lineage>
        <taxon>Bacteria</taxon>
        <taxon>Bacillati</taxon>
        <taxon>Bacillota</taxon>
        <taxon>Bacilli</taxon>
        <taxon>Bacillales</taxon>
        <taxon>Bacillaceae</taxon>
        <taxon>Pontibacillus</taxon>
    </lineage>
</organism>
<evidence type="ECO:0008006" key="4">
    <source>
        <dbReference type="Google" id="ProtNLM"/>
    </source>
</evidence>
<keyword evidence="3" id="KW-1185">Reference proteome</keyword>
<dbReference type="RefSeq" id="WP_231418104.1">
    <property type="nucleotide sequence ID" value="NZ_CP126446.1"/>
</dbReference>
<dbReference type="Proteomes" id="UP001236652">
    <property type="component" value="Chromosome"/>
</dbReference>
<gene>
    <name evidence="2" type="ORF">QNI29_06365</name>
</gene>
<name>A0ABY8V3U4_9BACI</name>